<feature type="domain" description="DNA repair protein rhp7 treble clef" evidence="2">
    <location>
        <begin position="138"/>
        <end position="176"/>
    </location>
</feature>
<dbReference type="Proteomes" id="UP001172155">
    <property type="component" value="Unassembled WGS sequence"/>
</dbReference>
<accession>A0AA40KAY5</accession>
<reference evidence="3" key="1">
    <citation type="submission" date="2023-06" db="EMBL/GenBank/DDBJ databases">
        <title>Genome-scale phylogeny and comparative genomics of the fungal order Sordariales.</title>
        <authorList>
            <consortium name="Lawrence Berkeley National Laboratory"/>
            <person name="Hensen N."/>
            <person name="Bonometti L."/>
            <person name="Westerberg I."/>
            <person name="Brannstrom I.O."/>
            <person name="Guillou S."/>
            <person name="Cros-Aarteil S."/>
            <person name="Calhoun S."/>
            <person name="Haridas S."/>
            <person name="Kuo A."/>
            <person name="Mondo S."/>
            <person name="Pangilinan J."/>
            <person name="Riley R."/>
            <person name="LaButti K."/>
            <person name="Andreopoulos B."/>
            <person name="Lipzen A."/>
            <person name="Chen C."/>
            <person name="Yanf M."/>
            <person name="Daum C."/>
            <person name="Ng V."/>
            <person name="Clum A."/>
            <person name="Steindorff A."/>
            <person name="Ohm R."/>
            <person name="Martin F."/>
            <person name="Silar P."/>
            <person name="Natvig D."/>
            <person name="Lalanne C."/>
            <person name="Gautier V."/>
            <person name="Ament-velasquez S.L."/>
            <person name="Kruys A."/>
            <person name="Hutchinson M.I."/>
            <person name="Powell A.J."/>
            <person name="Barry K."/>
            <person name="Miller A.N."/>
            <person name="Grigoriev I.V."/>
            <person name="Debuchy R."/>
            <person name="Gladieux P."/>
            <person name="Thoren M.H."/>
            <person name="Johannesson H."/>
        </authorList>
    </citation>
    <scope>NUCLEOTIDE SEQUENCE</scope>
    <source>
        <strain evidence="3">SMH3187-1</strain>
    </source>
</reference>
<dbReference type="AlphaFoldDB" id="A0AA40KAY5"/>
<evidence type="ECO:0000313" key="3">
    <source>
        <dbReference type="EMBL" id="KAK0752027.1"/>
    </source>
</evidence>
<dbReference type="Pfam" id="PF23550">
    <property type="entry name" value="zf_Tbcl_Rhp7"/>
    <property type="match status" value="1"/>
</dbReference>
<organism evidence="3 4">
    <name type="scientific">Schizothecium vesticola</name>
    <dbReference type="NCBI Taxonomy" id="314040"/>
    <lineage>
        <taxon>Eukaryota</taxon>
        <taxon>Fungi</taxon>
        <taxon>Dikarya</taxon>
        <taxon>Ascomycota</taxon>
        <taxon>Pezizomycotina</taxon>
        <taxon>Sordariomycetes</taxon>
        <taxon>Sordariomycetidae</taxon>
        <taxon>Sordariales</taxon>
        <taxon>Schizotheciaceae</taxon>
        <taxon>Schizothecium</taxon>
    </lineage>
</organism>
<proteinExistence type="predicted"/>
<protein>
    <submittedName>
        <fullName evidence="3">RNI-like protein</fullName>
    </submittedName>
</protein>
<keyword evidence="4" id="KW-1185">Reference proteome</keyword>
<dbReference type="EMBL" id="JAUKUD010000002">
    <property type="protein sequence ID" value="KAK0752027.1"/>
    <property type="molecule type" value="Genomic_DNA"/>
</dbReference>
<feature type="compositionally biased region" description="Basic and acidic residues" evidence="1">
    <location>
        <begin position="34"/>
        <end position="44"/>
    </location>
</feature>
<dbReference type="FunFam" id="3.80.10.10:FF:000601">
    <property type="entry name" value="DNA repair protein Rad7, protein"/>
    <property type="match status" value="1"/>
</dbReference>
<evidence type="ECO:0000259" key="2">
    <source>
        <dbReference type="Pfam" id="PF23550"/>
    </source>
</evidence>
<comment type="caution">
    <text evidence="3">The sequence shown here is derived from an EMBL/GenBank/DDBJ whole genome shotgun (WGS) entry which is preliminary data.</text>
</comment>
<feature type="region of interest" description="Disordered" evidence="1">
    <location>
        <begin position="34"/>
        <end position="125"/>
    </location>
</feature>
<feature type="compositionally biased region" description="Low complexity" evidence="1">
    <location>
        <begin position="76"/>
        <end position="89"/>
    </location>
</feature>
<feature type="compositionally biased region" description="Basic and acidic residues" evidence="1">
    <location>
        <begin position="90"/>
        <end position="105"/>
    </location>
</feature>
<dbReference type="PANTHER" id="PTHR13318:SF234">
    <property type="entry name" value="RNI-LIKE PROTEIN"/>
    <property type="match status" value="1"/>
</dbReference>
<dbReference type="SUPFAM" id="SSF52047">
    <property type="entry name" value="RNI-like"/>
    <property type="match status" value="1"/>
</dbReference>
<dbReference type="InterPro" id="IPR001611">
    <property type="entry name" value="Leu-rich_rpt"/>
</dbReference>
<dbReference type="InterPro" id="IPR056451">
    <property type="entry name" value="Znf_Tbcl_Rhp7"/>
</dbReference>
<feature type="compositionally biased region" description="Low complexity" evidence="1">
    <location>
        <begin position="48"/>
        <end position="67"/>
    </location>
</feature>
<dbReference type="SMART" id="SM00367">
    <property type="entry name" value="LRR_CC"/>
    <property type="match status" value="3"/>
</dbReference>
<feature type="compositionally biased region" description="Basic residues" evidence="1">
    <location>
        <begin position="106"/>
        <end position="115"/>
    </location>
</feature>
<evidence type="ECO:0000313" key="4">
    <source>
        <dbReference type="Proteomes" id="UP001172155"/>
    </source>
</evidence>
<dbReference type="GO" id="GO:0019005">
    <property type="term" value="C:SCF ubiquitin ligase complex"/>
    <property type="evidence" value="ECO:0007669"/>
    <property type="project" value="TreeGrafter"/>
</dbReference>
<gene>
    <name evidence="3" type="ORF">B0T18DRAFT_478732</name>
</gene>
<dbReference type="GO" id="GO:0031146">
    <property type="term" value="P:SCF-dependent proteasomal ubiquitin-dependent protein catabolic process"/>
    <property type="evidence" value="ECO:0007669"/>
    <property type="project" value="TreeGrafter"/>
</dbReference>
<dbReference type="Pfam" id="PF13516">
    <property type="entry name" value="LRR_6"/>
    <property type="match status" value="1"/>
</dbReference>
<evidence type="ECO:0000256" key="1">
    <source>
        <dbReference type="SAM" id="MobiDB-lite"/>
    </source>
</evidence>
<dbReference type="Gene3D" id="3.80.10.10">
    <property type="entry name" value="Ribonuclease Inhibitor"/>
    <property type="match status" value="2"/>
</dbReference>
<dbReference type="InterPro" id="IPR032675">
    <property type="entry name" value="LRR_dom_sf"/>
</dbReference>
<name>A0AA40KAY5_9PEZI</name>
<sequence>MSSRNRQQRQIRGPQSALTDFLASHNISANQIRLDADARRRAAEADGDGAAPPQDAQATTASAAEPANENEDDTVAALPARGQRAAARLGQERRQKEQDVIDKIKSGKKKTSKRKSKDDDSDDDYELAKALSNAARPPGQSDNCAVCGKRFTVTAYSRNAPDGGLLCTPCGRELAKDDAVPKKKPKRLGNVEGRRQVQSKILDGTYHTGAKSLMTLCIETLAKNIDLADDISGLPSLVVDKIARKLSKHRLLDPNTLNLFIQPTVDELAIYDGAKLSADEYIRVIQTCPELKKLKIFNGIHFKDEVMDYLLSRHIELEDFHLHGANLLSDSKWQEFFQKKGRSLQSLKVSWTDKHFTNAALVVLKDTCPSLVRLKVMHNQSVSGDGIKGIARMPSLRHVSLDLRQTVHSDIYVDLVNRLSENLETLSLTRVANVDNTLLDAIHNKCRRLKKLRITDSEIMTDEGFYRLFTGWTNKGLEFVDFQNCRQLESMQPRLNPDGVGLCSKGFVALMAHSSRSLKFLNVQGCRHITRQGFEEAFGPDKVYPELVKLEISFCEEVTDFIVGSIFRSCPKLHELNVFGCMKVKDVRVPRGKILVGVPNAMGMVIDGDDV</sequence>
<dbReference type="InterPro" id="IPR006553">
    <property type="entry name" value="Leu-rich_rpt_Cys-con_subtyp"/>
</dbReference>
<dbReference type="PANTHER" id="PTHR13318">
    <property type="entry name" value="PARTNER OF PAIRED, ISOFORM B-RELATED"/>
    <property type="match status" value="1"/>
</dbReference>